<dbReference type="GeneID" id="68359097"/>
<evidence type="ECO:0000313" key="2">
    <source>
        <dbReference type="Proteomes" id="UP000824596"/>
    </source>
</evidence>
<proteinExistence type="predicted"/>
<evidence type="ECO:0000313" key="1">
    <source>
        <dbReference type="EMBL" id="KAH0958923.1"/>
    </source>
</evidence>
<dbReference type="AlphaFoldDB" id="A0A9P8SDN1"/>
<dbReference type="Proteomes" id="UP000824596">
    <property type="component" value="Unassembled WGS sequence"/>
</dbReference>
<accession>A0A9P8SDN1</accession>
<dbReference type="EMBL" id="JAIZPD010000014">
    <property type="protein sequence ID" value="KAH0958923.1"/>
    <property type="molecule type" value="Genomic_DNA"/>
</dbReference>
<sequence>MATPARMGMAADPDATVSKADELFQQIDKQCTDLTPECAKSMKGLVGAIKDGASNKNAEKIQQSAVDFGQKLQANGGCVQALTACAEKLKQTVAPA</sequence>
<organism evidence="1 2">
    <name type="scientific">Hirsutella rhossiliensis</name>
    <dbReference type="NCBI Taxonomy" id="111463"/>
    <lineage>
        <taxon>Eukaryota</taxon>
        <taxon>Fungi</taxon>
        <taxon>Dikarya</taxon>
        <taxon>Ascomycota</taxon>
        <taxon>Pezizomycotina</taxon>
        <taxon>Sordariomycetes</taxon>
        <taxon>Hypocreomycetidae</taxon>
        <taxon>Hypocreales</taxon>
        <taxon>Ophiocordycipitaceae</taxon>
        <taxon>Hirsutella</taxon>
    </lineage>
</organism>
<comment type="caution">
    <text evidence="1">The sequence shown here is derived from an EMBL/GenBank/DDBJ whole genome shotgun (WGS) entry which is preliminary data.</text>
</comment>
<keyword evidence="2" id="KW-1185">Reference proteome</keyword>
<reference evidence="1" key="1">
    <citation type="submission" date="2021-09" db="EMBL/GenBank/DDBJ databases">
        <title>A high-quality genome of the endoparasitic fungus Hirsutella rhossiliensis with a comparison of Hirsutella genomes reveals transposable elements contributing to genome size variation.</title>
        <authorList>
            <person name="Lin R."/>
            <person name="Jiao Y."/>
            <person name="Sun X."/>
            <person name="Ling J."/>
            <person name="Xie B."/>
            <person name="Cheng X."/>
        </authorList>
    </citation>
    <scope>NUCLEOTIDE SEQUENCE</scope>
    <source>
        <strain evidence="1">HR02</strain>
    </source>
</reference>
<dbReference type="RefSeq" id="XP_044716436.1">
    <property type="nucleotide sequence ID" value="XM_044868439.1"/>
</dbReference>
<name>A0A9P8SDN1_9HYPO</name>
<protein>
    <submittedName>
        <fullName evidence="1">Uncharacterized protein</fullName>
    </submittedName>
</protein>
<gene>
    <name evidence="1" type="ORF">HRG_09968</name>
</gene>